<evidence type="ECO:0000313" key="1">
    <source>
        <dbReference type="EMBL" id="SLM85946.1"/>
    </source>
</evidence>
<sequence length="100" mass="11699">MNEMYGLVEIENRNTLAFYFVTIDIVENDIVLSDRSNGKKPLNLSIPLNDITKFKTQTIFATEEISFYYQGLQYKFVEYGNHTIKYFGKLLDERLNLLAC</sequence>
<dbReference type="AlphaFoldDB" id="A0A1X6WQM4"/>
<protein>
    <submittedName>
        <fullName evidence="1">Uncharacterized protein</fullName>
    </submittedName>
</protein>
<dbReference type="RefSeq" id="WP_086951573.1">
    <property type="nucleotide sequence ID" value="NZ_FWFD01000009.1"/>
</dbReference>
<proteinExistence type="predicted"/>
<evidence type="ECO:0000313" key="2">
    <source>
        <dbReference type="Proteomes" id="UP000195918"/>
    </source>
</evidence>
<keyword evidence="2" id="KW-1185">Reference proteome</keyword>
<name>A0A1X6WQM4_9ENTE</name>
<dbReference type="Proteomes" id="UP000195918">
    <property type="component" value="Unassembled WGS sequence"/>
</dbReference>
<reference evidence="2" key="1">
    <citation type="submission" date="2017-02" db="EMBL/GenBank/DDBJ databases">
        <authorList>
            <person name="Dridi B."/>
        </authorList>
    </citation>
    <scope>NUCLEOTIDE SEQUENCE [LARGE SCALE GENOMIC DNA]</scope>
    <source>
        <strain evidence="2">bH819</strain>
    </source>
</reference>
<dbReference type="EMBL" id="FWFD01000009">
    <property type="protein sequence ID" value="SLM85946.1"/>
    <property type="molecule type" value="Genomic_DNA"/>
</dbReference>
<gene>
    <name evidence="1" type="ORF">FM121_07575</name>
</gene>
<dbReference type="OrthoDB" id="2199975at2"/>
<accession>A0A1X6WQM4</accession>
<organism evidence="1 2">
    <name type="scientific">Vagococcus fluvialis bH819</name>
    <dbReference type="NCBI Taxonomy" id="1255619"/>
    <lineage>
        <taxon>Bacteria</taxon>
        <taxon>Bacillati</taxon>
        <taxon>Bacillota</taxon>
        <taxon>Bacilli</taxon>
        <taxon>Lactobacillales</taxon>
        <taxon>Enterococcaceae</taxon>
        <taxon>Vagococcus</taxon>
    </lineage>
</organism>